<evidence type="ECO:0000256" key="4">
    <source>
        <dbReference type="ARBA" id="ARBA00022763"/>
    </source>
</evidence>
<keyword evidence="5 9" id="KW-0378">Hydrolase</keyword>
<sequence>MQLGHSVFKMEREIKIIHTADTHIGYRQYHSDVRRKDFLQAFSNVIDGAIEMKADAVVHAGDLFDSRTPSLEDILDTMKLFSRLKEADIPLLAIVGNHESKQSTQWLDLFESMGLATRLGATPYMLENIAFYGIDSVPKSKIPLFDFSVFEEPLESSCNVLVMHQLMSPITIGEWDCASVLGSVPFHVDVLLLGDYHKYEKITVGDTWVTYCGSTERNSLAEEENRSYNIITVSENDIDISRRTILTREFLKIPVTIRDPARIYEDVLSAVKEQDVAGKVVFVEINGDTDVSISHAEIEEMLLSRNVLIPGVRDLRKVAADGLELSVSISFYDPDEAIKNEIRNMHLSEGGLLVDEIVRDLSLPKTKVSDEAENRLGNLLDSMDFSNPRPIVPVHEKVSSHSPGTENGPNLSSPPEAEIPEPEKESYRIVSEKQKEKHDDNKQKAPAHAKPKQYNLGDYF</sequence>
<dbReference type="EC" id="3.1.-.-" evidence="9"/>
<dbReference type="InterPro" id="IPR004843">
    <property type="entry name" value="Calcineurin-like_PHP"/>
</dbReference>
<dbReference type="GO" id="GO:0004519">
    <property type="term" value="F:endonuclease activity"/>
    <property type="evidence" value="ECO:0007669"/>
    <property type="project" value="UniProtKB-UniRule"/>
</dbReference>
<comment type="caution">
    <text evidence="9">Lacks conserved residue(s) required for the propagation of feature annotation.</text>
</comment>
<evidence type="ECO:0000256" key="1">
    <source>
        <dbReference type="ARBA" id="ARBA00022722"/>
    </source>
</evidence>
<keyword evidence="7 9" id="KW-0234">DNA repair</keyword>
<dbReference type="PANTHER" id="PTHR30337">
    <property type="entry name" value="COMPONENT OF ATP-DEPENDENT DSDNA EXONUCLEASE"/>
    <property type="match status" value="1"/>
</dbReference>
<dbReference type="SUPFAM" id="SSF56300">
    <property type="entry name" value="Metallo-dependent phosphatases"/>
    <property type="match status" value="1"/>
</dbReference>
<dbReference type="CDD" id="cd00840">
    <property type="entry name" value="MPP_Mre11_N"/>
    <property type="match status" value="1"/>
</dbReference>
<dbReference type="InterPro" id="IPR029052">
    <property type="entry name" value="Metallo-depent_PP-like"/>
</dbReference>
<dbReference type="InterPro" id="IPR032885">
    <property type="entry name" value="Mre11_archaea-type"/>
</dbReference>
<feature type="domain" description="Calcineurin-like phosphoesterase" evidence="11">
    <location>
        <begin position="14"/>
        <end position="138"/>
    </location>
</feature>
<dbReference type="GO" id="GO:0000403">
    <property type="term" value="F:Y-form DNA binding"/>
    <property type="evidence" value="ECO:0007669"/>
    <property type="project" value="UniProtKB-UniRule"/>
</dbReference>
<evidence type="ECO:0000256" key="3">
    <source>
        <dbReference type="ARBA" id="ARBA00022759"/>
    </source>
</evidence>
<keyword evidence="13" id="KW-1185">Reference proteome</keyword>
<keyword evidence="4 9" id="KW-0227">DNA damage</keyword>
<feature type="binding site" evidence="9">
    <location>
        <position position="197"/>
    </location>
    <ligand>
        <name>Mn(2+)</name>
        <dbReference type="ChEBI" id="CHEBI:29035"/>
        <label>1</label>
    </ligand>
</feature>
<evidence type="ECO:0000256" key="5">
    <source>
        <dbReference type="ARBA" id="ARBA00022801"/>
    </source>
</evidence>
<feature type="active site" description="Proton donor" evidence="9">
    <location>
        <position position="98"/>
    </location>
</feature>
<dbReference type="PANTHER" id="PTHR30337:SF0">
    <property type="entry name" value="NUCLEASE SBCCD SUBUNIT D"/>
    <property type="match status" value="1"/>
</dbReference>
<feature type="binding site" evidence="9">
    <location>
        <position position="62"/>
    </location>
    <ligand>
        <name>Mn(2+)</name>
        <dbReference type="ChEBI" id="CHEBI:29035"/>
        <label>2</label>
    </ligand>
</feature>
<reference evidence="13" key="1">
    <citation type="submission" date="2012-02" db="EMBL/GenBank/DDBJ databases">
        <title>Complete sequence of chromosome of Methanomethylovorans hollandica DSM 15978.</title>
        <authorList>
            <person name="Lucas S."/>
            <person name="Copeland A."/>
            <person name="Lapidus A."/>
            <person name="Glavina del Rio T."/>
            <person name="Dalin E."/>
            <person name="Tice H."/>
            <person name="Bruce D."/>
            <person name="Goodwin L."/>
            <person name="Pitluck S."/>
            <person name="Peters L."/>
            <person name="Mikhailova N."/>
            <person name="Held B."/>
            <person name="Kyrpides N."/>
            <person name="Mavromatis K."/>
            <person name="Ivanova N."/>
            <person name="Brettin T."/>
            <person name="Detter J.C."/>
            <person name="Han C."/>
            <person name="Larimer F."/>
            <person name="Land M."/>
            <person name="Hauser L."/>
            <person name="Markowitz V."/>
            <person name="Cheng J.-F."/>
            <person name="Hugenholtz P."/>
            <person name="Woyke T."/>
            <person name="Wu D."/>
            <person name="Spring S."/>
            <person name="Schroeder M."/>
            <person name="Brambilla E."/>
            <person name="Klenk H.-P."/>
            <person name="Eisen J.A."/>
        </authorList>
    </citation>
    <scope>NUCLEOTIDE SEQUENCE [LARGE SCALE GENOMIC DNA]</scope>
    <source>
        <strain evidence="13">DSM 15978 / NBRC 107637 / DMS1</strain>
    </source>
</reference>
<comment type="subunit">
    <text evidence="9">Homodimer. Forms a heterotetramer composed of two Mre11 subunits and two Rad50 subunits.</text>
</comment>
<feature type="compositionally biased region" description="Polar residues" evidence="10">
    <location>
        <begin position="400"/>
        <end position="411"/>
    </location>
</feature>
<dbReference type="InterPro" id="IPR041796">
    <property type="entry name" value="Mre11_N"/>
</dbReference>
<dbReference type="InterPro" id="IPR050535">
    <property type="entry name" value="DNA_Repair-Maintenance_Comp"/>
</dbReference>
<evidence type="ECO:0000256" key="9">
    <source>
        <dbReference type="HAMAP-Rule" id="MF_02044"/>
    </source>
</evidence>
<keyword evidence="2 9" id="KW-0479">Metal-binding</keyword>
<feature type="binding site" evidence="9">
    <location>
        <position position="164"/>
    </location>
    <ligand>
        <name>Mn(2+)</name>
        <dbReference type="ChEBI" id="CHEBI:29035"/>
        <label>2</label>
    </ligand>
</feature>
<keyword evidence="3 9" id="KW-0255">Endonuclease</keyword>
<feature type="binding site" evidence="9">
    <location>
        <position position="62"/>
    </location>
    <ligand>
        <name>Mn(2+)</name>
        <dbReference type="ChEBI" id="CHEBI:29035"/>
        <label>1</label>
    </ligand>
</feature>
<dbReference type="EMBL" id="CP003362">
    <property type="protein sequence ID" value="AGB48362.1"/>
    <property type="molecule type" value="Genomic_DNA"/>
</dbReference>
<dbReference type="STRING" id="867904.Metho_0066"/>
<organism evidence="12 13">
    <name type="scientific">Methanomethylovorans hollandica (strain DSM 15978 / NBRC 107637 / DMS1)</name>
    <dbReference type="NCBI Taxonomy" id="867904"/>
    <lineage>
        <taxon>Archaea</taxon>
        <taxon>Methanobacteriati</taxon>
        <taxon>Methanobacteriota</taxon>
        <taxon>Stenosarchaea group</taxon>
        <taxon>Methanomicrobia</taxon>
        <taxon>Methanosarcinales</taxon>
        <taxon>Methanosarcinaceae</taxon>
        <taxon>Methanomethylovorans</taxon>
    </lineage>
</organism>
<name>L0KSH7_METHD</name>
<evidence type="ECO:0000313" key="13">
    <source>
        <dbReference type="Proteomes" id="UP000010866"/>
    </source>
</evidence>
<evidence type="ECO:0000256" key="8">
    <source>
        <dbReference type="ARBA" id="ARBA00023211"/>
    </source>
</evidence>
<dbReference type="GO" id="GO:0030145">
    <property type="term" value="F:manganese ion binding"/>
    <property type="evidence" value="ECO:0007669"/>
    <property type="project" value="UniProtKB-UniRule"/>
</dbReference>
<comment type="cofactor">
    <cofactor evidence="9">
        <name>Mn(2+)</name>
        <dbReference type="ChEBI" id="CHEBI:29035"/>
    </cofactor>
    <text evidence="9">Binds 2 manganese ions per subunit.</text>
</comment>
<keyword evidence="6 9" id="KW-0269">Exonuclease</keyword>
<evidence type="ECO:0000256" key="10">
    <source>
        <dbReference type="SAM" id="MobiDB-lite"/>
    </source>
</evidence>
<evidence type="ECO:0000256" key="6">
    <source>
        <dbReference type="ARBA" id="ARBA00022839"/>
    </source>
</evidence>
<feature type="compositionally biased region" description="Basic and acidic residues" evidence="10">
    <location>
        <begin position="421"/>
        <end position="443"/>
    </location>
</feature>
<evidence type="ECO:0000313" key="12">
    <source>
        <dbReference type="EMBL" id="AGB48362.1"/>
    </source>
</evidence>
<feature type="region of interest" description="Disordered" evidence="10">
    <location>
        <begin position="387"/>
        <end position="460"/>
    </location>
</feature>
<dbReference type="Proteomes" id="UP000010866">
    <property type="component" value="Chromosome"/>
</dbReference>
<dbReference type="Gene3D" id="3.60.21.10">
    <property type="match status" value="1"/>
</dbReference>
<dbReference type="GO" id="GO:0006302">
    <property type="term" value="P:double-strand break repair"/>
    <property type="evidence" value="ECO:0007669"/>
    <property type="project" value="UniProtKB-UniRule"/>
</dbReference>
<protein>
    <recommendedName>
        <fullName evidence="9">DNA double-strand break repair protein Mre11</fullName>
        <ecNumber evidence="9">3.1.-.-</ecNumber>
    </recommendedName>
</protein>
<dbReference type="KEGG" id="mhz:Metho_0066"/>
<feature type="binding site" evidence="9">
    <location>
        <position position="21"/>
    </location>
    <ligand>
        <name>Mn(2+)</name>
        <dbReference type="ChEBI" id="CHEBI:29035"/>
        <label>1</label>
    </ligand>
</feature>
<dbReference type="AlphaFoldDB" id="L0KSH7"/>
<comment type="activity regulation">
    <text evidence="9">Nuclease activity is regulated by Rad50.</text>
</comment>
<evidence type="ECO:0000259" key="11">
    <source>
        <dbReference type="Pfam" id="PF00149"/>
    </source>
</evidence>
<gene>
    <name evidence="9" type="primary">mre11</name>
    <name evidence="12" type="ordered locus">Metho_0066</name>
</gene>
<keyword evidence="8 9" id="KW-0464">Manganese</keyword>
<feature type="binding site" evidence="9">
    <location>
        <position position="97"/>
    </location>
    <ligand>
        <name>Mn(2+)</name>
        <dbReference type="ChEBI" id="CHEBI:29035"/>
        <label>2</label>
    </ligand>
</feature>
<evidence type="ECO:0000256" key="7">
    <source>
        <dbReference type="ARBA" id="ARBA00023204"/>
    </source>
</evidence>
<dbReference type="GO" id="GO:0045027">
    <property type="term" value="F:DNA end binding"/>
    <property type="evidence" value="ECO:0007669"/>
    <property type="project" value="UniProtKB-UniRule"/>
</dbReference>
<dbReference type="HOGENOM" id="CLU_026621_3_1_2"/>
<dbReference type="GO" id="GO:0008408">
    <property type="term" value="F:3'-5' exonuclease activity"/>
    <property type="evidence" value="ECO:0007669"/>
    <property type="project" value="UniProtKB-UniRule"/>
</dbReference>
<dbReference type="HAMAP" id="MF_02044">
    <property type="entry name" value="Mre11"/>
    <property type="match status" value="1"/>
</dbReference>
<proteinExistence type="inferred from homology"/>
<dbReference type="Pfam" id="PF00149">
    <property type="entry name" value="Metallophos"/>
    <property type="match status" value="1"/>
</dbReference>
<keyword evidence="1 9" id="KW-0540">Nuclease</keyword>
<accession>L0KSH7</accession>
<evidence type="ECO:0000256" key="2">
    <source>
        <dbReference type="ARBA" id="ARBA00022723"/>
    </source>
</evidence>
<comment type="similarity">
    <text evidence="9">Belongs to the MRE11/RAD32 family.</text>
</comment>
<comment type="function">
    <text evidence="9">Part of the Rad50/Mre11 complex, which is involved in the early steps of DNA double-strand break (DSB) repair. The complex may facilitate opening of the processed DNA ends to aid in the recruitment of HerA and NurA. Mre11 binds to DSB ends and has both double-stranded 3'-5' exonuclease activity and single-stranded endonuclease activity.</text>
</comment>
<feature type="binding site" evidence="9">
    <location>
        <position position="23"/>
    </location>
    <ligand>
        <name>Mn(2+)</name>
        <dbReference type="ChEBI" id="CHEBI:29035"/>
        <label>1</label>
    </ligand>
</feature>